<keyword evidence="4" id="KW-0472">Membrane</keyword>
<dbReference type="InterPro" id="IPR037682">
    <property type="entry name" value="TonB_C"/>
</dbReference>
<organism evidence="8 10">
    <name type="scientific">Aeromonas jandaei</name>
    <dbReference type="NCBI Taxonomy" id="650"/>
    <lineage>
        <taxon>Bacteria</taxon>
        <taxon>Pseudomonadati</taxon>
        <taxon>Pseudomonadota</taxon>
        <taxon>Gammaproteobacteria</taxon>
        <taxon>Aeromonadales</taxon>
        <taxon>Aeromonadaceae</taxon>
        <taxon>Aeromonas</taxon>
    </lineage>
</organism>
<gene>
    <name evidence="8" type="ORF">HQ399_07345</name>
    <name evidence="7" type="ORF">I6H43_04745</name>
</gene>
<evidence type="ECO:0000256" key="5">
    <source>
        <dbReference type="SAM" id="SignalP"/>
    </source>
</evidence>
<dbReference type="NCBIfam" id="TIGR01352">
    <property type="entry name" value="tonB_Cterm"/>
    <property type="match status" value="1"/>
</dbReference>
<dbReference type="PROSITE" id="PS51257">
    <property type="entry name" value="PROKAR_LIPOPROTEIN"/>
    <property type="match status" value="1"/>
</dbReference>
<dbReference type="PROSITE" id="PS52015">
    <property type="entry name" value="TONB_CTD"/>
    <property type="match status" value="1"/>
</dbReference>
<comment type="subcellular location">
    <subcellularLocation>
        <location evidence="1">Membrane</location>
        <topology evidence="1">Single-pass membrane protein</topology>
    </subcellularLocation>
</comment>
<dbReference type="RefSeq" id="WP_042032946.1">
    <property type="nucleotide sequence ID" value="NZ_AP024466.1"/>
</dbReference>
<feature type="domain" description="TonB C-terminal" evidence="6">
    <location>
        <begin position="40"/>
        <end position="130"/>
    </location>
</feature>
<keyword evidence="9" id="KW-1185">Reference proteome</keyword>
<reference evidence="7 9" key="2">
    <citation type="submission" date="2020-12" db="EMBL/GenBank/DDBJ databases">
        <title>FDA dAtabase for Regulatory Grade micrObial Sequences (FDA-ARGOS): Supporting development and validation of Infectious Disease Dx tests.</title>
        <authorList>
            <person name="Sproer C."/>
            <person name="Gronow S."/>
            <person name="Severitt S."/>
            <person name="Schroder I."/>
            <person name="Tallon L."/>
            <person name="Sadzewicz L."/>
            <person name="Zhao X."/>
            <person name="Boylan J."/>
            <person name="Ott S."/>
            <person name="Bowen H."/>
            <person name="Vavikolanu K."/>
            <person name="Mehta A."/>
            <person name="Aluvathingal J."/>
            <person name="Nadendla S."/>
            <person name="Lowell S."/>
            <person name="Myers T."/>
            <person name="Yan Y."/>
            <person name="Sichtig H."/>
        </authorList>
    </citation>
    <scope>NUCLEOTIDE SEQUENCE [LARGE SCALE GENOMIC DNA]</scope>
    <source>
        <strain evidence="7 9">FDAARGOS_986</strain>
    </source>
</reference>
<dbReference type="GeneID" id="69550564"/>
<evidence type="ECO:0000256" key="4">
    <source>
        <dbReference type="ARBA" id="ARBA00023136"/>
    </source>
</evidence>
<dbReference type="InterPro" id="IPR006260">
    <property type="entry name" value="TonB/TolA_C"/>
</dbReference>
<evidence type="ECO:0000256" key="3">
    <source>
        <dbReference type="ARBA" id="ARBA00022989"/>
    </source>
</evidence>
<dbReference type="Proteomes" id="UP000679312">
    <property type="component" value="Chromosome"/>
</dbReference>
<evidence type="ECO:0000313" key="9">
    <source>
        <dbReference type="Proteomes" id="UP000595481"/>
    </source>
</evidence>
<keyword evidence="5" id="KW-0732">Signal</keyword>
<reference evidence="8" key="1">
    <citation type="submission" date="2020-05" db="EMBL/GenBank/DDBJ databases">
        <authorList>
            <person name="Liao W."/>
            <person name="He Y."/>
            <person name="Tan R."/>
            <person name="He X."/>
            <person name="Yang Z."/>
        </authorList>
    </citation>
    <scope>NUCLEOTIDE SEQUENCE</scope>
    <source>
        <strain evidence="8">4608</strain>
    </source>
</reference>
<feature type="signal peptide" evidence="5">
    <location>
        <begin position="1"/>
        <end position="25"/>
    </location>
</feature>
<evidence type="ECO:0000256" key="1">
    <source>
        <dbReference type="ARBA" id="ARBA00004167"/>
    </source>
</evidence>
<keyword evidence="3" id="KW-1133">Transmembrane helix</keyword>
<evidence type="ECO:0000313" key="8">
    <source>
        <dbReference type="EMBL" id="QWL62074.1"/>
    </source>
</evidence>
<dbReference type="SUPFAM" id="SSF74653">
    <property type="entry name" value="TolA/TonB C-terminal domain"/>
    <property type="match status" value="1"/>
</dbReference>
<protein>
    <submittedName>
        <fullName evidence="8">TonB family protein</fullName>
    </submittedName>
</protein>
<evidence type="ECO:0000313" key="10">
    <source>
        <dbReference type="Proteomes" id="UP000679312"/>
    </source>
</evidence>
<proteinExistence type="predicted"/>
<dbReference type="AlphaFoldDB" id="A0ABD7EMC6"/>
<evidence type="ECO:0000259" key="6">
    <source>
        <dbReference type="PROSITE" id="PS52015"/>
    </source>
</evidence>
<sequence length="130" mass="14247">MGWKALWLGCAVLLLAGCSSRQEVAANRTPIAIPLEQLSSYWIQENRLSFFGDDVPVVVPAKPVRGYVDVRYQIDADGNPIKPEIVAAEPPGELEQSALATLSRLRYSPADSNPDAIPVVVTNRFEIELN</sequence>
<dbReference type="GO" id="GO:0016020">
    <property type="term" value="C:membrane"/>
    <property type="evidence" value="ECO:0007669"/>
    <property type="project" value="UniProtKB-SubCell"/>
</dbReference>
<dbReference type="Gene3D" id="3.30.2420.10">
    <property type="entry name" value="TonB"/>
    <property type="match status" value="1"/>
</dbReference>
<reference evidence="8 10" key="3">
    <citation type="journal article" date="2021" name="Front. Microbiol.">
        <title>Prevalence and Genetic Analysis of Chromosomal mcr-3/7 in Aeromonas From U.S. Animal-Derived Samples.</title>
        <authorList>
            <person name="Wang Y."/>
            <person name="Hou N."/>
            <person name="Rasooly R."/>
            <person name="Gu Y."/>
            <person name="He X."/>
        </authorList>
    </citation>
    <scope>NUCLEOTIDE SEQUENCE [LARGE SCALE GENOMIC DNA]</scope>
    <source>
        <strain evidence="8 10">4608</strain>
    </source>
</reference>
<dbReference type="Pfam" id="PF03544">
    <property type="entry name" value="TonB_C"/>
    <property type="match status" value="1"/>
</dbReference>
<dbReference type="EMBL" id="CP066092">
    <property type="protein sequence ID" value="QQB20846.1"/>
    <property type="molecule type" value="Genomic_DNA"/>
</dbReference>
<feature type="chain" id="PRO_5044727802" evidence="5">
    <location>
        <begin position="26"/>
        <end position="130"/>
    </location>
</feature>
<name>A0ABD7EMC6_AERJA</name>
<keyword evidence="2" id="KW-0812">Transmembrane</keyword>
<dbReference type="Proteomes" id="UP000595481">
    <property type="component" value="Chromosome"/>
</dbReference>
<dbReference type="EMBL" id="CP053881">
    <property type="protein sequence ID" value="QWL62074.1"/>
    <property type="molecule type" value="Genomic_DNA"/>
</dbReference>
<accession>A0ABD7EMC6</accession>
<evidence type="ECO:0000256" key="2">
    <source>
        <dbReference type="ARBA" id="ARBA00022692"/>
    </source>
</evidence>
<evidence type="ECO:0000313" key="7">
    <source>
        <dbReference type="EMBL" id="QQB20846.1"/>
    </source>
</evidence>